<evidence type="ECO:0000256" key="1">
    <source>
        <dbReference type="SAM" id="MobiDB-lite"/>
    </source>
</evidence>
<dbReference type="InParanoid" id="K3Z0D0"/>
<evidence type="ECO:0000259" key="2">
    <source>
        <dbReference type="Pfam" id="PF03478"/>
    </source>
</evidence>
<dbReference type="Pfam" id="PF03478">
    <property type="entry name" value="Beta-prop_KIB1-4"/>
    <property type="match status" value="1"/>
</dbReference>
<dbReference type="AlphaFoldDB" id="K3Z0D0"/>
<dbReference type="Gramene" id="KQL28760">
    <property type="protein sequence ID" value="KQL28760"/>
    <property type="gene ID" value="SETIT_019993mg"/>
</dbReference>
<feature type="domain" description="KIB1-4 beta-propeller" evidence="2">
    <location>
        <begin position="158"/>
        <end position="405"/>
    </location>
</feature>
<accession>K3Z0D0</accession>
<dbReference type="PANTHER" id="PTHR33165:SF78">
    <property type="entry name" value="F-BOX DOMAIN-CONTAINING PROTEIN"/>
    <property type="match status" value="1"/>
</dbReference>
<dbReference type="EMBL" id="AGNK02000126">
    <property type="status" value="NOT_ANNOTATED_CDS"/>
    <property type="molecule type" value="Genomic_DNA"/>
</dbReference>
<keyword evidence="4" id="KW-1185">Reference proteome</keyword>
<protein>
    <recommendedName>
        <fullName evidence="2">KIB1-4 beta-propeller domain-containing protein</fullName>
    </recommendedName>
</protein>
<evidence type="ECO:0000313" key="4">
    <source>
        <dbReference type="Proteomes" id="UP000004995"/>
    </source>
</evidence>
<dbReference type="HOGENOM" id="CLU_040241_0_0_1"/>
<feature type="compositionally biased region" description="Basic and acidic residues" evidence="1">
    <location>
        <begin position="20"/>
        <end position="33"/>
    </location>
</feature>
<reference evidence="4" key="1">
    <citation type="journal article" date="2012" name="Nat. Biotechnol.">
        <title>Reference genome sequence of the model plant Setaria.</title>
        <authorList>
            <person name="Bennetzen J.L."/>
            <person name="Schmutz J."/>
            <person name="Wang H."/>
            <person name="Percifield R."/>
            <person name="Hawkins J."/>
            <person name="Pontaroli A.C."/>
            <person name="Estep M."/>
            <person name="Feng L."/>
            <person name="Vaughn J.N."/>
            <person name="Grimwood J."/>
            <person name="Jenkins J."/>
            <person name="Barry K."/>
            <person name="Lindquist E."/>
            <person name="Hellsten U."/>
            <person name="Deshpande S."/>
            <person name="Wang X."/>
            <person name="Wu X."/>
            <person name="Mitros T."/>
            <person name="Triplett J."/>
            <person name="Yang X."/>
            <person name="Ye C.Y."/>
            <person name="Mauro-Herrera M."/>
            <person name="Wang L."/>
            <person name="Li P."/>
            <person name="Sharma M."/>
            <person name="Sharma R."/>
            <person name="Ronald P.C."/>
            <person name="Panaud O."/>
            <person name="Kellogg E.A."/>
            <person name="Brutnell T.P."/>
            <person name="Doust A.N."/>
            <person name="Tuskan G.A."/>
            <person name="Rokhsar D."/>
            <person name="Devos K.M."/>
        </authorList>
    </citation>
    <scope>NUCLEOTIDE SEQUENCE [LARGE SCALE GENOMIC DNA]</scope>
    <source>
        <strain evidence="4">cv. Yugu1</strain>
    </source>
</reference>
<dbReference type="EnsemblPlants" id="KQL28760">
    <property type="protein sequence ID" value="KQL28760"/>
    <property type="gene ID" value="SETIT_019993mg"/>
</dbReference>
<evidence type="ECO:0000313" key="3">
    <source>
        <dbReference type="EnsemblPlants" id="KQL28760"/>
    </source>
</evidence>
<dbReference type="InterPro" id="IPR005174">
    <property type="entry name" value="KIB1-4_b-propeller"/>
</dbReference>
<sequence>MAKLASASRPPGRRRKQPRKTADDDPHKEEKHLLQPPSPAPAPAPLLRRRAGPSSTSTTLHWGAKRWRTALGRRRDWSDLDDGPAGLIAERVLPATHGVVDYIRFRAVCRAWRRCCADPRARALLEDSRLHPRGWVMLLAEGEKLHAAAAPHRTRRRFLNVSTGQCIQVDVPELRDHGVLRSTDEDGLLLLLRRKAATGGGVRLLNPLTRQVAELPLITGDDLLGFSPAHVGECSTSCAGLVDGRWVFLYGHGSADGTTLAFAKPGRRRALLKTAGSLMPTMSFAGRFYGVTTDSVMVVDSTAMGGEDDPPPRLVVAAKLAARIRRMTDTAHLVDNGGELMLVHRRMRRVRGGADGEYGDDYKRTCKVYRVNLAAGKATPAAAAAARGRAIFIDHSRALAVSPRVFP</sequence>
<dbReference type="OMA" id="RAWRRCC"/>
<dbReference type="eggNOG" id="ENOG502S74R">
    <property type="taxonomic scope" value="Eukaryota"/>
</dbReference>
<name>K3Z0D0_SETIT</name>
<reference evidence="3" key="2">
    <citation type="submission" date="2018-08" db="UniProtKB">
        <authorList>
            <consortium name="EnsemblPlants"/>
        </authorList>
    </citation>
    <scope>IDENTIFICATION</scope>
    <source>
        <strain evidence="3">Yugu1</strain>
    </source>
</reference>
<dbReference type="PANTHER" id="PTHR33165">
    <property type="entry name" value="F-BOX DOMAIN CONTAINING PROTEIN-LIKE-RELATED"/>
    <property type="match status" value="1"/>
</dbReference>
<organism evidence="3 4">
    <name type="scientific">Setaria italica</name>
    <name type="common">Foxtail millet</name>
    <name type="synonym">Panicum italicum</name>
    <dbReference type="NCBI Taxonomy" id="4555"/>
    <lineage>
        <taxon>Eukaryota</taxon>
        <taxon>Viridiplantae</taxon>
        <taxon>Streptophyta</taxon>
        <taxon>Embryophyta</taxon>
        <taxon>Tracheophyta</taxon>
        <taxon>Spermatophyta</taxon>
        <taxon>Magnoliopsida</taxon>
        <taxon>Liliopsida</taxon>
        <taxon>Poales</taxon>
        <taxon>Poaceae</taxon>
        <taxon>PACMAD clade</taxon>
        <taxon>Panicoideae</taxon>
        <taxon>Panicodae</taxon>
        <taxon>Paniceae</taxon>
        <taxon>Cenchrinae</taxon>
        <taxon>Setaria</taxon>
    </lineage>
</organism>
<dbReference type="Proteomes" id="UP000004995">
    <property type="component" value="Unassembled WGS sequence"/>
</dbReference>
<feature type="region of interest" description="Disordered" evidence="1">
    <location>
        <begin position="1"/>
        <end position="61"/>
    </location>
</feature>
<proteinExistence type="predicted"/>